<protein>
    <submittedName>
        <fullName evidence="4">MBL fold metallo-hydrolase</fullName>
    </submittedName>
</protein>
<dbReference type="Gene3D" id="3.60.15.10">
    <property type="entry name" value="Ribonuclease Z/Hydroxyacylglutathione hydrolase-like"/>
    <property type="match status" value="1"/>
</dbReference>
<dbReference type="SMART" id="SM00849">
    <property type="entry name" value="Lactamase_B"/>
    <property type="match status" value="1"/>
</dbReference>
<proteinExistence type="inferred from homology"/>
<comment type="similarity">
    <text evidence="1">Belongs to the metallo-beta-lactamase superfamily. Class-B beta-lactamase family.</text>
</comment>
<name>A0ABZ2KF75_9BACT</name>
<dbReference type="PANTHER" id="PTHR42951">
    <property type="entry name" value="METALLO-BETA-LACTAMASE DOMAIN-CONTAINING"/>
    <property type="match status" value="1"/>
</dbReference>
<gene>
    <name evidence="4" type="ORF">LZC95_01640</name>
</gene>
<dbReference type="InterPro" id="IPR001279">
    <property type="entry name" value="Metallo-B-lactamas"/>
</dbReference>
<dbReference type="SUPFAM" id="SSF56281">
    <property type="entry name" value="Metallo-hydrolase/oxidoreductase"/>
    <property type="match status" value="1"/>
</dbReference>
<dbReference type="InterPro" id="IPR036866">
    <property type="entry name" value="RibonucZ/Hydroxyglut_hydro"/>
</dbReference>
<evidence type="ECO:0000259" key="3">
    <source>
        <dbReference type="SMART" id="SM00849"/>
    </source>
</evidence>
<evidence type="ECO:0000256" key="2">
    <source>
        <dbReference type="SAM" id="SignalP"/>
    </source>
</evidence>
<evidence type="ECO:0000256" key="1">
    <source>
        <dbReference type="ARBA" id="ARBA00005250"/>
    </source>
</evidence>
<keyword evidence="2" id="KW-0732">Signal</keyword>
<feature type="chain" id="PRO_5046449545" evidence="2">
    <location>
        <begin position="23"/>
        <end position="317"/>
    </location>
</feature>
<dbReference type="Proteomes" id="UP001379533">
    <property type="component" value="Chromosome"/>
</dbReference>
<feature type="domain" description="Metallo-beta-lactamase" evidence="3">
    <location>
        <begin position="62"/>
        <end position="251"/>
    </location>
</feature>
<dbReference type="PANTHER" id="PTHR42951:SF4">
    <property type="entry name" value="ACYL-COENZYME A THIOESTERASE MBLAC2"/>
    <property type="match status" value="1"/>
</dbReference>
<accession>A0ABZ2KF75</accession>
<dbReference type="EMBL" id="CP089982">
    <property type="protein sequence ID" value="WXA95544.1"/>
    <property type="molecule type" value="Genomic_DNA"/>
</dbReference>
<evidence type="ECO:0000313" key="5">
    <source>
        <dbReference type="Proteomes" id="UP001379533"/>
    </source>
</evidence>
<dbReference type="RefSeq" id="WP_394846149.1">
    <property type="nucleotide sequence ID" value="NZ_CP089982.1"/>
</dbReference>
<dbReference type="CDD" id="cd16282">
    <property type="entry name" value="metallo-hydrolase-like_MBL-fold"/>
    <property type="match status" value="1"/>
</dbReference>
<evidence type="ECO:0000313" key="4">
    <source>
        <dbReference type="EMBL" id="WXA95544.1"/>
    </source>
</evidence>
<organism evidence="4 5">
    <name type="scientific">Pendulispora brunnea</name>
    <dbReference type="NCBI Taxonomy" id="2905690"/>
    <lineage>
        <taxon>Bacteria</taxon>
        <taxon>Pseudomonadati</taxon>
        <taxon>Myxococcota</taxon>
        <taxon>Myxococcia</taxon>
        <taxon>Myxococcales</taxon>
        <taxon>Sorangiineae</taxon>
        <taxon>Pendulisporaceae</taxon>
        <taxon>Pendulispora</taxon>
    </lineage>
</organism>
<keyword evidence="5" id="KW-1185">Reference proteome</keyword>
<dbReference type="InterPro" id="IPR050855">
    <property type="entry name" value="NDM-1-like"/>
</dbReference>
<dbReference type="PROSITE" id="PS51257">
    <property type="entry name" value="PROKAR_LIPOPROTEIN"/>
    <property type="match status" value="1"/>
</dbReference>
<sequence>MMNPYKNATLALLVAFSAGSCATASSHDAVGSSDVPAPPFQDELLSEETVRVSEHVWAILGFPNIGIAVGKNATLVVDTGLGRRNGATAAKVATKLAPSNRLVLTTTHFHPEHAGGVLGFPAGTLLIRNKVQQDEMDRHGEDMIRMFAGQNNQWKSLLAGEQLRAPDETFDRERILDLGGGVTARLLWLGPAHTQGDELVFVDPDKTLISGDVVQNKVGPFIYGEGGTPASWIAAVDEVAKLGPRHVVPDHSPIGDGSLVEQEKSFLVEVRDRAMALERQGEGAQPASRQIRAALKKKYPDWTIDNLTGFVKGVYAK</sequence>
<dbReference type="Pfam" id="PF00753">
    <property type="entry name" value="Lactamase_B"/>
    <property type="match status" value="1"/>
</dbReference>
<feature type="signal peptide" evidence="2">
    <location>
        <begin position="1"/>
        <end position="22"/>
    </location>
</feature>
<reference evidence="4 5" key="1">
    <citation type="submission" date="2021-12" db="EMBL/GenBank/DDBJ databases">
        <title>Discovery of the Pendulisporaceae a myxobacterial family with distinct sporulation behavior and unique specialized metabolism.</title>
        <authorList>
            <person name="Garcia R."/>
            <person name="Popoff A."/>
            <person name="Bader C.D."/>
            <person name="Loehr J."/>
            <person name="Walesch S."/>
            <person name="Walt C."/>
            <person name="Boldt J."/>
            <person name="Bunk B."/>
            <person name="Haeckl F.J.F.P.J."/>
            <person name="Gunesch A.P."/>
            <person name="Birkelbach J."/>
            <person name="Nuebel U."/>
            <person name="Pietschmann T."/>
            <person name="Bach T."/>
            <person name="Mueller R."/>
        </authorList>
    </citation>
    <scope>NUCLEOTIDE SEQUENCE [LARGE SCALE GENOMIC DNA]</scope>
    <source>
        <strain evidence="4 5">MSr12523</strain>
    </source>
</reference>